<feature type="region of interest" description="Disordered" evidence="1">
    <location>
        <begin position="172"/>
        <end position="192"/>
    </location>
</feature>
<dbReference type="AlphaFoldDB" id="X2LCD3"/>
<keyword evidence="2" id="KW-0732">Signal</keyword>
<name>X2LCD3_9BACT</name>
<proteinExistence type="predicted"/>
<dbReference type="PROSITE" id="PS51257">
    <property type="entry name" value="PROKAR_LIPOPROTEIN"/>
    <property type="match status" value="1"/>
</dbReference>
<reference evidence="3" key="1">
    <citation type="submission" date="2013-10" db="EMBL/GenBank/DDBJ databases">
        <title>Functional metagenomics reveals novel beta-galactosidases not predictable from gene sequences.</title>
        <authorList>
            <person name="Cheng J."/>
            <person name="Engel K."/>
            <person name="Romantsov T."/>
            <person name="Neufeld J.D."/>
            <person name="Rose D.R."/>
            <person name="Charles T.C."/>
        </authorList>
    </citation>
    <scope>NUCLEOTIDE SEQUENCE</scope>
</reference>
<feature type="signal peptide" evidence="2">
    <location>
        <begin position="1"/>
        <end position="24"/>
    </location>
</feature>
<accession>X2LCD3</accession>
<evidence type="ECO:0000313" key="3">
    <source>
        <dbReference type="EMBL" id="AHN97948.1"/>
    </source>
</evidence>
<dbReference type="EMBL" id="KF796606">
    <property type="protein sequence ID" value="AHN97948.1"/>
    <property type="molecule type" value="Genomic_DNA"/>
</dbReference>
<feature type="chain" id="PRO_5004951532" evidence="2">
    <location>
        <begin position="25"/>
        <end position="192"/>
    </location>
</feature>
<evidence type="ECO:0000256" key="1">
    <source>
        <dbReference type="SAM" id="MobiDB-lite"/>
    </source>
</evidence>
<sequence length="192" mass="20062">MRECPAAFGRLAVGLILMAACSRAEPAVPAGGSLEVRWVGSDTGKLAAPAVAEWCDSLRMLEVSAVHGDTGIALVLYPADSVTPGRYPLVPPQRRDSTRPSAALAIRWFAETSIRGFRSDSGAVRVAALGPGTGSGTFGARLRSATEGSLLRVTGSFQGLTVRRATAECAGVAQSPDDTMPDLEEEFEESPD</sequence>
<protein>
    <submittedName>
        <fullName evidence="3">Penicillin-binding protein</fullName>
    </submittedName>
</protein>
<evidence type="ECO:0000256" key="2">
    <source>
        <dbReference type="SAM" id="SignalP"/>
    </source>
</evidence>
<feature type="compositionally biased region" description="Acidic residues" evidence="1">
    <location>
        <begin position="179"/>
        <end position="192"/>
    </location>
</feature>
<organism evidence="3">
    <name type="scientific">uncultured bacterium lac160</name>
    <dbReference type="NCBI Taxonomy" id="1447241"/>
    <lineage>
        <taxon>Bacteria</taxon>
        <taxon>environmental samples</taxon>
    </lineage>
</organism>